<sequence length="85" mass="9271" precursor="true">MRFSLTTTLGALAVSLALAPGWASAWEKDKTYDITILHTNDHHGHFWQNEQGEYGLAAQKTVVDEIRKQVAAKGGSLLLLSGGDY</sequence>
<evidence type="ECO:0000313" key="2">
    <source>
        <dbReference type="EMBL" id="ABG14550.1"/>
    </source>
</evidence>
<dbReference type="Gene3D" id="3.60.21.10">
    <property type="match status" value="1"/>
</dbReference>
<gene>
    <name evidence="2" type="ordered locus">YPA_2587</name>
</gene>
<dbReference type="InterPro" id="IPR029052">
    <property type="entry name" value="Metallo-depent_PP-like"/>
</dbReference>
<dbReference type="PATRIC" id="fig|360102.15.peg.1253"/>
<dbReference type="EMBL" id="CP000308">
    <property type="protein sequence ID" value="ABG14550.1"/>
    <property type="molecule type" value="Genomic_DNA"/>
</dbReference>
<name>A0A0E1NS25_YERPA</name>
<keyword evidence="2" id="KW-0378">Hydrolase</keyword>
<dbReference type="GO" id="GO:0046872">
    <property type="term" value="F:metal ion binding"/>
    <property type="evidence" value="ECO:0007669"/>
    <property type="project" value="InterPro"/>
</dbReference>
<dbReference type="GO" id="GO:0016788">
    <property type="term" value="F:hydrolase activity, acting on ester bonds"/>
    <property type="evidence" value="ECO:0007669"/>
    <property type="project" value="InterPro"/>
</dbReference>
<dbReference type="HOGENOM" id="CLU_2511938_0_0_6"/>
<dbReference type="GO" id="GO:0000166">
    <property type="term" value="F:nucleotide binding"/>
    <property type="evidence" value="ECO:0007669"/>
    <property type="project" value="InterPro"/>
</dbReference>
<evidence type="ECO:0000256" key="1">
    <source>
        <dbReference type="SAM" id="SignalP"/>
    </source>
</evidence>
<feature type="signal peptide" evidence="1">
    <location>
        <begin position="1"/>
        <end position="25"/>
    </location>
</feature>
<dbReference type="SUPFAM" id="SSF56300">
    <property type="entry name" value="Metallo-dependent phosphatases"/>
    <property type="match status" value="1"/>
</dbReference>
<dbReference type="Proteomes" id="UP000001971">
    <property type="component" value="Chromosome"/>
</dbReference>
<dbReference type="AlphaFoldDB" id="A0A0E1NS25"/>
<protein>
    <submittedName>
        <fullName evidence="2">Protein UshA: UDP-sugar hydrolase (UDP-sugar diphosphatase) (UDP-sugar pyrophosphatase) 5'-nucleotidase (5'-NT)</fullName>
    </submittedName>
</protein>
<feature type="chain" id="PRO_5010416320" evidence="1">
    <location>
        <begin position="26"/>
        <end position="85"/>
    </location>
</feature>
<accession>A0A0E1NS25</accession>
<dbReference type="PROSITE" id="PS00785">
    <property type="entry name" value="5_NUCLEOTIDASE_1"/>
    <property type="match status" value="1"/>
</dbReference>
<organism evidence="2 3">
    <name type="scientific">Yersinia pestis bv. Antiqua (strain Antiqua)</name>
    <dbReference type="NCBI Taxonomy" id="360102"/>
    <lineage>
        <taxon>Bacteria</taxon>
        <taxon>Pseudomonadati</taxon>
        <taxon>Pseudomonadota</taxon>
        <taxon>Gammaproteobacteria</taxon>
        <taxon>Enterobacterales</taxon>
        <taxon>Yersiniaceae</taxon>
        <taxon>Yersinia</taxon>
    </lineage>
</organism>
<dbReference type="KEGG" id="ypa:YPA_2587"/>
<dbReference type="InterPro" id="IPR006146">
    <property type="entry name" value="5'-Nucleotdase_CS"/>
</dbReference>
<proteinExistence type="predicted"/>
<reference evidence="2 3" key="1">
    <citation type="journal article" date="2006" name="J. Bacteriol.">
        <title>Complete genome sequence of Yersinia pestis strains Antiqua and Nepal516: evidence of gene reduction in an emerging pathogen.</title>
        <authorList>
            <person name="Chain P.S."/>
            <person name="Hu P."/>
            <person name="Malfatti S.A."/>
            <person name="Radnedge L."/>
            <person name="Larimer F."/>
            <person name="Vergez L.M."/>
            <person name="Worsham P."/>
            <person name="Chu M.C."/>
            <person name="Andersen G.L."/>
        </authorList>
    </citation>
    <scope>NUCLEOTIDE SEQUENCE [LARGE SCALE GENOMIC DNA]</scope>
    <source>
        <strain evidence="2 3">Antiqua</strain>
    </source>
</reference>
<evidence type="ECO:0000313" key="3">
    <source>
        <dbReference type="Proteomes" id="UP000001971"/>
    </source>
</evidence>
<keyword evidence="1" id="KW-0732">Signal</keyword>